<evidence type="ECO:0000256" key="1">
    <source>
        <dbReference type="ARBA" id="ARBA00004167"/>
    </source>
</evidence>
<keyword evidence="4" id="KW-1003">Cell membrane</keyword>
<evidence type="ECO:0000256" key="11">
    <source>
        <dbReference type="SAM" id="Phobius"/>
    </source>
</evidence>
<evidence type="ECO:0000256" key="3">
    <source>
        <dbReference type="ARBA" id="ARBA00007171"/>
    </source>
</evidence>
<dbReference type="InterPro" id="IPR050515">
    <property type="entry name" value="Beta-lactam/transpept"/>
</dbReference>
<keyword evidence="5 11" id="KW-0812">Transmembrane</keyword>
<evidence type="ECO:0000259" key="12">
    <source>
        <dbReference type="Pfam" id="PF00905"/>
    </source>
</evidence>
<keyword evidence="10" id="KW-0961">Cell wall biogenesis/degradation</keyword>
<organism evidence="14 15">
    <name type="scientific">Paenibacillus aurantiacus</name>
    <dbReference type="NCBI Taxonomy" id="1936118"/>
    <lineage>
        <taxon>Bacteria</taxon>
        <taxon>Bacillati</taxon>
        <taxon>Bacillota</taxon>
        <taxon>Bacilli</taxon>
        <taxon>Bacillales</taxon>
        <taxon>Paenibacillaceae</taxon>
        <taxon>Paenibacillus</taxon>
    </lineage>
</organism>
<dbReference type="InterPro" id="IPR036138">
    <property type="entry name" value="PBP_dimer_sf"/>
</dbReference>
<protein>
    <submittedName>
        <fullName evidence="14">Peptidoglycan D,D-transpeptidase FtsI family protein</fullName>
    </submittedName>
</protein>
<dbReference type="SUPFAM" id="SSF56519">
    <property type="entry name" value="Penicillin binding protein dimerisation domain"/>
    <property type="match status" value="1"/>
</dbReference>
<dbReference type="InterPro" id="IPR001460">
    <property type="entry name" value="PCN-bd_Tpept"/>
</dbReference>
<dbReference type="Pfam" id="PF00905">
    <property type="entry name" value="Transpeptidase"/>
    <property type="match status" value="1"/>
</dbReference>
<dbReference type="PANTHER" id="PTHR30627:SF2">
    <property type="entry name" value="PEPTIDOGLYCAN D,D-TRANSPEPTIDASE MRDA"/>
    <property type="match status" value="1"/>
</dbReference>
<keyword evidence="9 11" id="KW-0472">Membrane</keyword>
<keyword evidence="15" id="KW-1185">Reference proteome</keyword>
<feature type="transmembrane region" description="Helical" evidence="11">
    <location>
        <begin position="20"/>
        <end position="40"/>
    </location>
</feature>
<keyword evidence="6" id="KW-0133">Cell shape</keyword>
<dbReference type="PANTHER" id="PTHR30627">
    <property type="entry name" value="PEPTIDOGLYCAN D,D-TRANSPEPTIDASE"/>
    <property type="match status" value="1"/>
</dbReference>
<evidence type="ECO:0000256" key="10">
    <source>
        <dbReference type="ARBA" id="ARBA00023316"/>
    </source>
</evidence>
<dbReference type="InterPro" id="IPR012338">
    <property type="entry name" value="Beta-lactam/transpept-like"/>
</dbReference>
<dbReference type="SUPFAM" id="SSF56601">
    <property type="entry name" value="beta-lactamase/transpeptidase-like"/>
    <property type="match status" value="1"/>
</dbReference>
<gene>
    <name evidence="14" type="ORF">ACFFSY_19095</name>
</gene>
<dbReference type="EMBL" id="JBHMDO010000033">
    <property type="protein sequence ID" value="MFB9328038.1"/>
    <property type="molecule type" value="Genomic_DNA"/>
</dbReference>
<reference evidence="14 15" key="1">
    <citation type="submission" date="2024-09" db="EMBL/GenBank/DDBJ databases">
        <authorList>
            <person name="Sun Q."/>
            <person name="Mori K."/>
        </authorList>
    </citation>
    <scope>NUCLEOTIDE SEQUENCE [LARGE SCALE GENOMIC DNA]</scope>
    <source>
        <strain evidence="14 15">TISTR 2452</strain>
    </source>
</reference>
<comment type="subcellular location">
    <subcellularLocation>
        <location evidence="2">Cell membrane</location>
    </subcellularLocation>
    <subcellularLocation>
        <location evidence="1">Membrane</location>
        <topology evidence="1">Single-pass membrane protein</topology>
    </subcellularLocation>
</comment>
<evidence type="ECO:0000256" key="8">
    <source>
        <dbReference type="ARBA" id="ARBA00022989"/>
    </source>
</evidence>
<evidence type="ECO:0000313" key="14">
    <source>
        <dbReference type="EMBL" id="MFB9328038.1"/>
    </source>
</evidence>
<evidence type="ECO:0000259" key="13">
    <source>
        <dbReference type="Pfam" id="PF03717"/>
    </source>
</evidence>
<keyword evidence="7" id="KW-0573">Peptidoglycan synthesis</keyword>
<evidence type="ECO:0000313" key="15">
    <source>
        <dbReference type="Proteomes" id="UP001589747"/>
    </source>
</evidence>
<feature type="domain" description="Penicillin-binding protein transpeptidase" evidence="12">
    <location>
        <begin position="306"/>
        <end position="645"/>
    </location>
</feature>
<evidence type="ECO:0000256" key="4">
    <source>
        <dbReference type="ARBA" id="ARBA00022475"/>
    </source>
</evidence>
<comment type="caution">
    <text evidence="14">The sequence shown here is derived from an EMBL/GenBank/DDBJ whole genome shotgun (WGS) entry which is preliminary data.</text>
</comment>
<dbReference type="InterPro" id="IPR005311">
    <property type="entry name" value="PBP_dimer"/>
</dbReference>
<evidence type="ECO:0000256" key="5">
    <source>
        <dbReference type="ARBA" id="ARBA00022692"/>
    </source>
</evidence>
<dbReference type="Gene3D" id="3.40.710.10">
    <property type="entry name" value="DD-peptidase/beta-lactamase superfamily"/>
    <property type="match status" value="1"/>
</dbReference>
<dbReference type="Gene3D" id="3.90.1310.10">
    <property type="entry name" value="Penicillin-binding protein 2a (Domain 2)"/>
    <property type="match status" value="1"/>
</dbReference>
<evidence type="ECO:0000256" key="9">
    <source>
        <dbReference type="ARBA" id="ARBA00023136"/>
    </source>
</evidence>
<name>A0ABV5KV04_9BACL</name>
<sequence length="659" mass="73428">MQTEVNTEQPRSRGGFAFRVQLYFVVVFVLFSMLILRLATLQFVEGPKLREQFENASTSKVKIPPIRGDILDSEGNKIAYSTSTQSLYFTLERGFTKEEAQQLALKLQQIFIDYGDPSGAMTAKDIVKQMDLKFAQNTIAVPRRIKTGLTNQEIAYFAEHRDQFKGFEVIEEAVRNYASDPLAVQLVGYLKKYRGVKDVLDVYEAKRSEEDARLQYLDDEDVGYDGLELMYQDVLRGKNGLKIYPVNARDEIIGEPDITAPERGHNLVLTINSTVQRKTEQAIMNQLEKLRNTPASQHGAPYARTGYAVAMEVATGKIIAMASMPDYDPNVWKGGRISSEDMKRTQFFQGNGTIRQNYAPYESQEERDRHPPSLVFLGSTQKPLSILVGLNEGLFTTGTTIQDNGIFYFGRKGHEVSVRNASGAANGRIDPAKALAKSSNVFMSQMIGNELYKKYQRKGLDVWDSYMKQFGLGAPTGSGLPNEHNGIVGYYDKEAGSAQAALIYASFGQQGRYTTLQLAQYAATLASRGTRMKPQFVDRIVDGEGKVIQGFKPEVMNQVDFPEAYWDEVFQGMAQVKVQGFEDASYSFYRKTGTSQQDAGNRKKVENAVFIAFAPQKNPKLAVAVVVPDGGYGGYGAAPIARQIFDAYDEEIGLQNGTK</sequence>
<comment type="similarity">
    <text evidence="3">Belongs to the transpeptidase family.</text>
</comment>
<accession>A0ABV5KV04</accession>
<keyword evidence="8 11" id="KW-1133">Transmembrane helix</keyword>
<evidence type="ECO:0000256" key="6">
    <source>
        <dbReference type="ARBA" id="ARBA00022960"/>
    </source>
</evidence>
<feature type="domain" description="Penicillin-binding protein dimerisation" evidence="13">
    <location>
        <begin position="62"/>
        <end position="255"/>
    </location>
</feature>
<dbReference type="Pfam" id="PF03717">
    <property type="entry name" value="PBP_dimer"/>
    <property type="match status" value="1"/>
</dbReference>
<evidence type="ECO:0000256" key="7">
    <source>
        <dbReference type="ARBA" id="ARBA00022984"/>
    </source>
</evidence>
<dbReference type="RefSeq" id="WP_377496962.1">
    <property type="nucleotide sequence ID" value="NZ_JBHMDO010000033.1"/>
</dbReference>
<evidence type="ECO:0000256" key="2">
    <source>
        <dbReference type="ARBA" id="ARBA00004236"/>
    </source>
</evidence>
<dbReference type="Proteomes" id="UP001589747">
    <property type="component" value="Unassembled WGS sequence"/>
</dbReference>
<proteinExistence type="inferred from homology"/>